<dbReference type="OrthoDB" id="7861975at2"/>
<dbReference type="AlphaFoldDB" id="A0A4R5PN34"/>
<sequence>MTRHSRINPPLPIDQASGAVTLDYGSARLGRRLRAVYQALRNRIAAHKLYDMTDEQLADIGLTRADLRHSFVANDQFDPTIELAWKARTNARQMRRL</sequence>
<feature type="domain" description="YjiS-like" evidence="1">
    <location>
        <begin position="38"/>
        <end position="68"/>
    </location>
</feature>
<dbReference type="Pfam" id="PF06568">
    <property type="entry name" value="YjiS-like"/>
    <property type="match status" value="1"/>
</dbReference>
<dbReference type="EMBL" id="SMSI01000001">
    <property type="protein sequence ID" value="TDH38454.1"/>
    <property type="molecule type" value="Genomic_DNA"/>
</dbReference>
<evidence type="ECO:0000313" key="3">
    <source>
        <dbReference type="Proteomes" id="UP000295131"/>
    </source>
</evidence>
<dbReference type="RefSeq" id="WP_133283289.1">
    <property type="nucleotide sequence ID" value="NZ_SMSI01000001.1"/>
</dbReference>
<organism evidence="2 3">
    <name type="scientific">Pseudohoeflea suaedae</name>
    <dbReference type="NCBI Taxonomy" id="877384"/>
    <lineage>
        <taxon>Bacteria</taxon>
        <taxon>Pseudomonadati</taxon>
        <taxon>Pseudomonadota</taxon>
        <taxon>Alphaproteobacteria</taxon>
        <taxon>Hyphomicrobiales</taxon>
        <taxon>Rhizobiaceae</taxon>
        <taxon>Pseudohoeflea</taxon>
    </lineage>
</organism>
<gene>
    <name evidence="2" type="ORF">E2A64_04910</name>
</gene>
<keyword evidence="3" id="KW-1185">Reference proteome</keyword>
<evidence type="ECO:0000313" key="2">
    <source>
        <dbReference type="EMBL" id="TDH38454.1"/>
    </source>
</evidence>
<protein>
    <submittedName>
        <fullName evidence="2">DUF1127 domain-containing protein</fullName>
    </submittedName>
</protein>
<proteinExistence type="predicted"/>
<comment type="caution">
    <text evidence="2">The sequence shown here is derived from an EMBL/GenBank/DDBJ whole genome shotgun (WGS) entry which is preliminary data.</text>
</comment>
<accession>A0A4R5PN34</accession>
<evidence type="ECO:0000259" key="1">
    <source>
        <dbReference type="Pfam" id="PF06568"/>
    </source>
</evidence>
<name>A0A4R5PN34_9HYPH</name>
<reference evidence="2 3" key="1">
    <citation type="journal article" date="2013" name="Int. J. Syst. Evol. Microbiol.">
        <title>Hoeflea suaedae sp. nov., an endophytic bacterium isolated from the root of the halophyte Suaeda maritima.</title>
        <authorList>
            <person name="Chung E.J."/>
            <person name="Park J.A."/>
            <person name="Pramanik P."/>
            <person name="Bibi F."/>
            <person name="Jeon C.O."/>
            <person name="Chung Y.R."/>
        </authorList>
    </citation>
    <scope>NUCLEOTIDE SEQUENCE [LARGE SCALE GENOMIC DNA]</scope>
    <source>
        <strain evidence="2 3">YC6898</strain>
    </source>
</reference>
<dbReference type="InterPro" id="IPR009506">
    <property type="entry name" value="YjiS-like"/>
</dbReference>
<dbReference type="Proteomes" id="UP000295131">
    <property type="component" value="Unassembled WGS sequence"/>
</dbReference>